<organism evidence="2 3">
    <name type="scientific">Campylobacter rectus</name>
    <name type="common">Wolinella recta</name>
    <dbReference type="NCBI Taxonomy" id="203"/>
    <lineage>
        <taxon>Bacteria</taxon>
        <taxon>Pseudomonadati</taxon>
        <taxon>Campylobacterota</taxon>
        <taxon>Epsilonproteobacteria</taxon>
        <taxon>Campylobacterales</taxon>
        <taxon>Campylobacteraceae</taxon>
        <taxon>Campylobacter</taxon>
    </lineage>
</organism>
<evidence type="ECO:0000313" key="2">
    <source>
        <dbReference type="EMBL" id="QCD46313.1"/>
    </source>
</evidence>
<feature type="region of interest" description="Disordered" evidence="1">
    <location>
        <begin position="1"/>
        <end position="20"/>
    </location>
</feature>
<dbReference type="AlphaFoldDB" id="A0A6G5QKR2"/>
<accession>A0A6G5QKR2</accession>
<evidence type="ECO:0000256" key="1">
    <source>
        <dbReference type="SAM" id="MobiDB-lite"/>
    </source>
</evidence>
<name>A0A6G5QKR2_CAMRE</name>
<gene>
    <name evidence="2" type="ORF">CRECT_0625</name>
</gene>
<dbReference type="Proteomes" id="UP000502377">
    <property type="component" value="Chromosome"/>
</dbReference>
<dbReference type="KEGG" id="crx:CRECT_0625"/>
<evidence type="ECO:0000313" key="3">
    <source>
        <dbReference type="Proteomes" id="UP000502377"/>
    </source>
</evidence>
<dbReference type="EMBL" id="CP012543">
    <property type="protein sequence ID" value="QCD46313.1"/>
    <property type="molecule type" value="Genomic_DNA"/>
</dbReference>
<protein>
    <submittedName>
        <fullName evidence="2">Uncharacterized protein</fullName>
    </submittedName>
</protein>
<dbReference type="RefSeq" id="WP_002944393.1">
    <property type="nucleotide sequence ID" value="NZ_CP012543.1"/>
</dbReference>
<proteinExistence type="predicted"/>
<reference evidence="2 3" key="1">
    <citation type="submission" date="2016-07" db="EMBL/GenBank/DDBJ databases">
        <title>Comparative genomics of the Campylobacter concisus group.</title>
        <authorList>
            <person name="Miller W.G."/>
            <person name="Yee E."/>
            <person name="Chapman M.H."/>
            <person name="Huynh S."/>
            <person name="Bono J.L."/>
            <person name="On S.L.W."/>
            <person name="StLeger J."/>
            <person name="Foster G."/>
            <person name="Parker C.T."/>
        </authorList>
    </citation>
    <scope>NUCLEOTIDE SEQUENCE [LARGE SCALE GENOMIC DNA]</scope>
    <source>
        <strain evidence="2 3">ATCC 33238</strain>
    </source>
</reference>
<sequence length="81" mass="8531">MHSPTVKRCTVGSRSNLENPPKTRLDLSRIFGGGGLVGGGSIDSVSQLIFSLNLNSEEFVKFESLADFSGGEPSNAKVCDA</sequence>